<dbReference type="PANTHER" id="PTHR33744">
    <property type="entry name" value="CARBOHYDRATE DIACID REGULATOR"/>
    <property type="match status" value="1"/>
</dbReference>
<dbReference type="InterPro" id="IPR041522">
    <property type="entry name" value="CdaR_GGDEF"/>
</dbReference>
<evidence type="ECO:0000259" key="2">
    <source>
        <dbReference type="Pfam" id="PF07905"/>
    </source>
</evidence>
<dbReference type="RefSeq" id="WP_149768597.1">
    <property type="nucleotide sequence ID" value="NZ_VDFQ02000001.1"/>
</dbReference>
<evidence type="ECO:0000259" key="3">
    <source>
        <dbReference type="Pfam" id="PF13556"/>
    </source>
</evidence>
<dbReference type="AlphaFoldDB" id="A0A5Q6S4U9"/>
<dbReference type="InterPro" id="IPR009057">
    <property type="entry name" value="Homeodomain-like_sf"/>
</dbReference>
<dbReference type="InterPro" id="IPR051448">
    <property type="entry name" value="CdaR-like_regulators"/>
</dbReference>
<gene>
    <name evidence="5" type="ORF">FE697_006115</name>
</gene>
<feature type="domain" description="CdaR GGDEF-like" evidence="4">
    <location>
        <begin position="319"/>
        <end position="436"/>
    </location>
</feature>
<evidence type="ECO:0000313" key="5">
    <source>
        <dbReference type="EMBL" id="KAA1425422.1"/>
    </source>
</evidence>
<comment type="caution">
    <text evidence="5">The sequence shown here is derived from an EMBL/GenBank/DDBJ whole genome shotgun (WGS) entry which is preliminary data.</text>
</comment>
<feature type="domain" description="PucR C-terminal helix-turn-helix" evidence="3">
    <location>
        <begin position="494"/>
        <end position="550"/>
    </location>
</feature>
<dbReference type="Proteomes" id="UP000307768">
    <property type="component" value="Unassembled WGS sequence"/>
</dbReference>
<evidence type="ECO:0000259" key="4">
    <source>
        <dbReference type="Pfam" id="PF17853"/>
    </source>
</evidence>
<dbReference type="OrthoDB" id="2973014at2"/>
<sequence length="577" mass="62401">MPERSHRSVDRERRMRLVEASARSSQAEHASISTFTIADFLAMGITLEGEPVVVAGEEHLDRRIRWLHVTELVDTHGLLQGGELILATGVGLADSPDEGVRYVDALADEGVAGLVIELGRRFSSVPPEMIRACTRRGLPLIALRREVPFVKMTEAAHSIILMGQRRLLQTTAMAHQRFTELGAADATVDQLVAAAGELAEGQIVFSNLMYQVLAVHTVDGVADDLLRRWSRKAFTLTQSFGTRVDEADRCVVVPVEARGQQRGRLVLFTSGPPDPAQVIVLERAASALAMRLLLEDDDVVVANAQRTVLADLVSGRCGRTESIHARSAALGHPTRHRHYLPVIVAPDRERDLRSVLARALDDAQVDALVGRLTPERWGVLLLLKHADTSAADTFAAKVVLACDDAGIAVPTLGRGAVVSDLAEVGRSFAEASDVASAARATSPARGQRTLYSIDDILLRGLLYTLRHDARLQAFVERTLGPLQLRDALDGGDWVRTLAAYLRLRGNKSLAAQELGISRPTLYERLARIQRLLGVDLDDPETTTSLHAAIMVIESTAGDASSTSALLSPLIVQAQAGA</sequence>
<dbReference type="SUPFAM" id="SSF46689">
    <property type="entry name" value="Homeodomain-like"/>
    <property type="match status" value="1"/>
</dbReference>
<name>A0A5Q6S4U9_9ACTN</name>
<accession>A0A5Q6S4U9</accession>
<dbReference type="Pfam" id="PF13556">
    <property type="entry name" value="HTH_30"/>
    <property type="match status" value="1"/>
</dbReference>
<dbReference type="PANTHER" id="PTHR33744:SF1">
    <property type="entry name" value="DNA-BINDING TRANSCRIPTIONAL ACTIVATOR ADER"/>
    <property type="match status" value="1"/>
</dbReference>
<organism evidence="5 6">
    <name type="scientific">Mumia zhuanghuii</name>
    <dbReference type="NCBI Taxonomy" id="2585211"/>
    <lineage>
        <taxon>Bacteria</taxon>
        <taxon>Bacillati</taxon>
        <taxon>Actinomycetota</taxon>
        <taxon>Actinomycetes</taxon>
        <taxon>Propionibacteriales</taxon>
        <taxon>Nocardioidaceae</taxon>
        <taxon>Mumia</taxon>
    </lineage>
</organism>
<dbReference type="EMBL" id="VDFQ02000001">
    <property type="protein sequence ID" value="KAA1425422.1"/>
    <property type="molecule type" value="Genomic_DNA"/>
</dbReference>
<dbReference type="InterPro" id="IPR012914">
    <property type="entry name" value="PucR_dom"/>
</dbReference>
<protein>
    <submittedName>
        <fullName evidence="5">PucR family transcriptional regulator</fullName>
    </submittedName>
</protein>
<reference evidence="5 6" key="1">
    <citation type="submission" date="2019-09" db="EMBL/GenBank/DDBJ databases">
        <title>Mumia zhuanghuii sp. nov. isolated from the intestinal contents of plateau pika (Ochotona curzoniae) in the Qinghai-Tibet plateau of China.</title>
        <authorList>
            <person name="Tian Z."/>
        </authorList>
    </citation>
    <scope>NUCLEOTIDE SEQUENCE [LARGE SCALE GENOMIC DNA]</scope>
    <source>
        <strain evidence="6">350</strain>
    </source>
</reference>
<dbReference type="Gene3D" id="1.10.10.2840">
    <property type="entry name" value="PucR C-terminal helix-turn-helix domain"/>
    <property type="match status" value="1"/>
</dbReference>
<proteinExistence type="inferred from homology"/>
<dbReference type="InterPro" id="IPR042070">
    <property type="entry name" value="PucR_C-HTH_sf"/>
</dbReference>
<feature type="domain" description="Purine catabolism PurC-like" evidence="2">
    <location>
        <begin position="47"/>
        <end position="160"/>
    </location>
</feature>
<evidence type="ECO:0000313" key="6">
    <source>
        <dbReference type="Proteomes" id="UP000307768"/>
    </source>
</evidence>
<dbReference type="Pfam" id="PF07905">
    <property type="entry name" value="PucR"/>
    <property type="match status" value="1"/>
</dbReference>
<dbReference type="Pfam" id="PF17853">
    <property type="entry name" value="GGDEF_2"/>
    <property type="match status" value="1"/>
</dbReference>
<comment type="similarity">
    <text evidence="1">Belongs to the CdaR family.</text>
</comment>
<evidence type="ECO:0000256" key="1">
    <source>
        <dbReference type="ARBA" id="ARBA00006754"/>
    </source>
</evidence>
<dbReference type="InterPro" id="IPR025736">
    <property type="entry name" value="PucR_C-HTH_dom"/>
</dbReference>